<dbReference type="PANTHER" id="PTHR22835">
    <property type="entry name" value="ZINC FINGER FYVE DOMAIN CONTAINING PROTEIN"/>
    <property type="match status" value="1"/>
</dbReference>
<evidence type="ECO:0000256" key="2">
    <source>
        <dbReference type="ARBA" id="ARBA00022729"/>
    </source>
</evidence>
<name>A0AAW1J1T9_SAPOF</name>
<evidence type="ECO:0000313" key="6">
    <source>
        <dbReference type="EMBL" id="KAK9697277.1"/>
    </source>
</evidence>
<dbReference type="GO" id="GO:0016788">
    <property type="term" value="F:hydrolase activity, acting on ester bonds"/>
    <property type="evidence" value="ECO:0007669"/>
    <property type="project" value="InterPro"/>
</dbReference>
<keyword evidence="3" id="KW-0378">Hydrolase</keyword>
<evidence type="ECO:0000313" key="7">
    <source>
        <dbReference type="Proteomes" id="UP001443914"/>
    </source>
</evidence>
<keyword evidence="4" id="KW-0325">Glycoprotein</keyword>
<comment type="caution">
    <text evidence="6">The sequence shown here is derived from an EMBL/GenBank/DDBJ whole genome shotgun (WGS) entry which is preliminary data.</text>
</comment>
<sequence>MGFQLLSSFLFLGVVIVSCFGELSLSNTFLDDNSIKLVSNDGLRDEQHSTYSIIDDDHDLDDFSNGRIGRHCIKAIYQFGDSISDTGNFIWEDPYSSFGQFPYGETYFQKPTGRCSDGRLMIDYLAKFLKLPFLEPYLNKEGNFEHGANFAVIGATALDVSTLVAKDIIPSVTNHSLSVQLGWFKSHINSIYSDTSECKRKLAKALFIVGEIGGNDYNFAISVGKQPPFLYQMVPEVVQAISNVTEELISLGATQLIIPGNFPVGCMTVYLAGFKSNDPSMYDDLKCLISLNEFAKFHNDQLRQTIKKLRKKHPHVAIAYMDLDKAMRKMLQHATSLGFKKKVMYKACCGSGDDDNYNFNSSAICGIPGVRACQSPQKHVSWDGFHLTDRAYQVMTTWLISHIFDGTSTFS</sequence>
<dbReference type="Proteomes" id="UP001443914">
    <property type="component" value="Unassembled WGS sequence"/>
</dbReference>
<keyword evidence="7" id="KW-1185">Reference proteome</keyword>
<dbReference type="InterPro" id="IPR035669">
    <property type="entry name" value="SGNH_plant_lipase-like"/>
</dbReference>
<organism evidence="6 7">
    <name type="scientific">Saponaria officinalis</name>
    <name type="common">Common soapwort</name>
    <name type="synonym">Lychnis saponaria</name>
    <dbReference type="NCBI Taxonomy" id="3572"/>
    <lineage>
        <taxon>Eukaryota</taxon>
        <taxon>Viridiplantae</taxon>
        <taxon>Streptophyta</taxon>
        <taxon>Embryophyta</taxon>
        <taxon>Tracheophyta</taxon>
        <taxon>Spermatophyta</taxon>
        <taxon>Magnoliopsida</taxon>
        <taxon>eudicotyledons</taxon>
        <taxon>Gunneridae</taxon>
        <taxon>Pentapetalae</taxon>
        <taxon>Caryophyllales</taxon>
        <taxon>Caryophyllaceae</taxon>
        <taxon>Caryophylleae</taxon>
        <taxon>Saponaria</taxon>
    </lineage>
</organism>
<dbReference type="InterPro" id="IPR001087">
    <property type="entry name" value="GDSL"/>
</dbReference>
<keyword evidence="2 5" id="KW-0732">Signal</keyword>
<feature type="signal peptide" evidence="5">
    <location>
        <begin position="1"/>
        <end position="21"/>
    </location>
</feature>
<reference evidence="6" key="1">
    <citation type="submission" date="2024-03" db="EMBL/GenBank/DDBJ databases">
        <title>WGS assembly of Saponaria officinalis var. Norfolk2.</title>
        <authorList>
            <person name="Jenkins J."/>
            <person name="Shu S."/>
            <person name="Grimwood J."/>
            <person name="Barry K."/>
            <person name="Goodstein D."/>
            <person name="Schmutz J."/>
            <person name="Leebens-Mack J."/>
            <person name="Osbourn A."/>
        </authorList>
    </citation>
    <scope>NUCLEOTIDE SEQUENCE [LARGE SCALE GENOMIC DNA]</scope>
    <source>
        <strain evidence="6">JIC</strain>
    </source>
</reference>
<dbReference type="AlphaFoldDB" id="A0AAW1J1T9"/>
<dbReference type="Gene3D" id="3.40.50.1110">
    <property type="entry name" value="SGNH hydrolase"/>
    <property type="match status" value="1"/>
</dbReference>
<comment type="similarity">
    <text evidence="1">Belongs to the 'GDSL' lipolytic enzyme family.</text>
</comment>
<protein>
    <submittedName>
        <fullName evidence="6">Uncharacterized protein</fullName>
    </submittedName>
</protein>
<proteinExistence type="inferred from homology"/>
<dbReference type="InterPro" id="IPR036514">
    <property type="entry name" value="SGNH_hydro_sf"/>
</dbReference>
<dbReference type="Pfam" id="PF00657">
    <property type="entry name" value="Lipase_GDSL"/>
    <property type="match status" value="1"/>
</dbReference>
<dbReference type="CDD" id="cd01837">
    <property type="entry name" value="SGNH_plant_lipase_like"/>
    <property type="match status" value="1"/>
</dbReference>
<evidence type="ECO:0000256" key="4">
    <source>
        <dbReference type="ARBA" id="ARBA00023180"/>
    </source>
</evidence>
<dbReference type="EMBL" id="JBDFQZ010000008">
    <property type="protein sequence ID" value="KAK9697277.1"/>
    <property type="molecule type" value="Genomic_DNA"/>
</dbReference>
<dbReference type="SUPFAM" id="SSF52266">
    <property type="entry name" value="SGNH hydrolase"/>
    <property type="match status" value="1"/>
</dbReference>
<gene>
    <name evidence="6" type="ORF">RND81_08G026600</name>
</gene>
<evidence type="ECO:0000256" key="3">
    <source>
        <dbReference type="ARBA" id="ARBA00022801"/>
    </source>
</evidence>
<dbReference type="PANTHER" id="PTHR22835:SF517">
    <property type="entry name" value="GDSL-LIKE LIPASE_ACYLHYDROLASE FAMILY PROTEIN, EXPRESSED"/>
    <property type="match status" value="1"/>
</dbReference>
<evidence type="ECO:0000256" key="5">
    <source>
        <dbReference type="SAM" id="SignalP"/>
    </source>
</evidence>
<evidence type="ECO:0000256" key="1">
    <source>
        <dbReference type="ARBA" id="ARBA00008668"/>
    </source>
</evidence>
<accession>A0AAW1J1T9</accession>
<feature type="chain" id="PRO_5043912230" evidence="5">
    <location>
        <begin position="22"/>
        <end position="411"/>
    </location>
</feature>